<protein>
    <submittedName>
        <fullName evidence="3">Uncharacterized protein</fullName>
    </submittedName>
</protein>
<feature type="compositionally biased region" description="Acidic residues" evidence="2">
    <location>
        <begin position="54"/>
        <end position="65"/>
    </location>
</feature>
<evidence type="ECO:0000256" key="2">
    <source>
        <dbReference type="SAM" id="MobiDB-lite"/>
    </source>
</evidence>
<reference evidence="3" key="1">
    <citation type="journal article" date="2015" name="Nature">
        <title>Complex archaea that bridge the gap between prokaryotes and eukaryotes.</title>
        <authorList>
            <person name="Spang A."/>
            <person name="Saw J.H."/>
            <person name="Jorgensen S.L."/>
            <person name="Zaremba-Niedzwiedzka K."/>
            <person name="Martijn J."/>
            <person name="Lind A.E."/>
            <person name="van Eijk R."/>
            <person name="Schleper C."/>
            <person name="Guy L."/>
            <person name="Ettema T.J."/>
        </authorList>
    </citation>
    <scope>NUCLEOTIDE SEQUENCE</scope>
</reference>
<evidence type="ECO:0000313" key="3">
    <source>
        <dbReference type="EMBL" id="KKM22460.1"/>
    </source>
</evidence>
<feature type="region of interest" description="Disordered" evidence="2">
    <location>
        <begin position="30"/>
        <end position="71"/>
    </location>
</feature>
<dbReference type="AlphaFoldDB" id="A0A0F9L3Y6"/>
<organism evidence="3">
    <name type="scientific">marine sediment metagenome</name>
    <dbReference type="NCBI Taxonomy" id="412755"/>
    <lineage>
        <taxon>unclassified sequences</taxon>
        <taxon>metagenomes</taxon>
        <taxon>ecological metagenomes</taxon>
    </lineage>
</organism>
<feature type="coiled-coil region" evidence="1">
    <location>
        <begin position="71"/>
        <end position="98"/>
    </location>
</feature>
<accession>A0A0F9L3Y6</accession>
<keyword evidence="1" id="KW-0175">Coiled coil</keyword>
<dbReference type="EMBL" id="LAZR01013329">
    <property type="protein sequence ID" value="KKM22460.1"/>
    <property type="molecule type" value="Genomic_DNA"/>
</dbReference>
<comment type="caution">
    <text evidence="3">The sequence shown here is derived from an EMBL/GenBank/DDBJ whole genome shotgun (WGS) entry which is preliminary data.</text>
</comment>
<sequence>MSIFSRTGDTMNLTTIPSSLLADPNYLKQTQSGTQQTNSKEELAPTTPVKNTDEEVTENNTDNDETVQSTQQQMIKNIKELQEKIRALEADSSLSKTDQQTQKTELQKQLDKELVSIQLSVKKNVSTLMGSLFSSAGNTSSGLLFNHSA</sequence>
<evidence type="ECO:0000256" key="1">
    <source>
        <dbReference type="SAM" id="Coils"/>
    </source>
</evidence>
<proteinExistence type="predicted"/>
<gene>
    <name evidence="3" type="ORF">LCGC14_1625130</name>
</gene>
<name>A0A0F9L3Y6_9ZZZZ</name>